<dbReference type="GO" id="GO:0005576">
    <property type="term" value="C:extracellular region"/>
    <property type="evidence" value="ECO:0007669"/>
    <property type="project" value="UniProtKB-SubCell"/>
</dbReference>
<dbReference type="InterPro" id="IPR051777">
    <property type="entry name" value="Insulin-like_neuro_ligands"/>
</dbReference>
<feature type="domain" description="Insulin-like" evidence="9">
    <location>
        <begin position="37"/>
        <end position="180"/>
    </location>
</feature>
<dbReference type="Proteomes" id="UP000694680">
    <property type="component" value="Chromosome 12"/>
</dbReference>
<proteinExistence type="inferred from homology"/>
<comment type="subcellular location">
    <subcellularLocation>
        <location evidence="1 7">Secreted</location>
    </subcellularLocation>
</comment>
<organism evidence="10 11">
    <name type="scientific">Gouania willdenowi</name>
    <name type="common">Blunt-snouted clingfish</name>
    <name type="synonym">Lepadogaster willdenowi</name>
    <dbReference type="NCBI Taxonomy" id="441366"/>
    <lineage>
        <taxon>Eukaryota</taxon>
        <taxon>Metazoa</taxon>
        <taxon>Chordata</taxon>
        <taxon>Craniata</taxon>
        <taxon>Vertebrata</taxon>
        <taxon>Euteleostomi</taxon>
        <taxon>Actinopterygii</taxon>
        <taxon>Neopterygii</taxon>
        <taxon>Teleostei</taxon>
        <taxon>Neoteleostei</taxon>
        <taxon>Acanthomorphata</taxon>
        <taxon>Ovalentaria</taxon>
        <taxon>Blenniimorphae</taxon>
        <taxon>Blenniiformes</taxon>
        <taxon>Gobiesocoidei</taxon>
        <taxon>Gobiesocidae</taxon>
        <taxon>Gobiesocinae</taxon>
        <taxon>Gouania</taxon>
    </lineage>
</organism>
<accession>A0A8C5EV70</accession>
<evidence type="ECO:0000256" key="3">
    <source>
        <dbReference type="ARBA" id="ARBA00011207"/>
    </source>
</evidence>
<dbReference type="InterPro" id="IPR016179">
    <property type="entry name" value="Insulin-like"/>
</dbReference>
<gene>
    <name evidence="10" type="primary">plgrkt</name>
</gene>
<dbReference type="PROSITE" id="PS00262">
    <property type="entry name" value="INSULIN"/>
    <property type="match status" value="1"/>
</dbReference>
<dbReference type="Pfam" id="PF00049">
    <property type="entry name" value="Insulin"/>
    <property type="match status" value="1"/>
</dbReference>
<comment type="similarity">
    <text evidence="2 7">Belongs to the insulin family.</text>
</comment>
<keyword evidence="11" id="KW-1185">Reference proteome</keyword>
<protein>
    <recommendedName>
        <fullName evidence="9">Insulin-like domain-containing protein</fullName>
    </recommendedName>
</protein>
<dbReference type="CDD" id="cd04365">
    <property type="entry name" value="IlGF_relaxin_like"/>
    <property type="match status" value="1"/>
</dbReference>
<reference evidence="10" key="1">
    <citation type="submission" date="2020-06" db="EMBL/GenBank/DDBJ databases">
        <authorList>
            <consortium name="Wellcome Sanger Institute Data Sharing"/>
        </authorList>
    </citation>
    <scope>NUCLEOTIDE SEQUENCE [LARGE SCALE GENOMIC DNA]</scope>
</reference>
<evidence type="ECO:0000256" key="6">
    <source>
        <dbReference type="ARBA" id="ARBA00023157"/>
    </source>
</evidence>
<evidence type="ECO:0000313" key="11">
    <source>
        <dbReference type="Proteomes" id="UP000694680"/>
    </source>
</evidence>
<evidence type="ECO:0000256" key="5">
    <source>
        <dbReference type="ARBA" id="ARBA00022702"/>
    </source>
</evidence>
<dbReference type="InterPro" id="IPR022352">
    <property type="entry name" value="Ins/IGF/rlx"/>
</dbReference>
<keyword evidence="6" id="KW-1015">Disulfide bond</keyword>
<dbReference type="SUPFAM" id="SSF56994">
    <property type="entry name" value="Insulin-like"/>
    <property type="match status" value="1"/>
</dbReference>
<dbReference type="SMART" id="SM00078">
    <property type="entry name" value="IlGF"/>
    <property type="match status" value="1"/>
</dbReference>
<dbReference type="Ensembl" id="ENSGWIT00000028808.1">
    <property type="protein sequence ID" value="ENSGWIP00000026378.1"/>
    <property type="gene ID" value="ENSGWIG00000013852.1"/>
</dbReference>
<evidence type="ECO:0000256" key="8">
    <source>
        <dbReference type="SAM" id="SignalP"/>
    </source>
</evidence>
<feature type="signal peptide" evidence="8">
    <location>
        <begin position="1"/>
        <end position="23"/>
    </location>
</feature>
<evidence type="ECO:0000256" key="4">
    <source>
        <dbReference type="ARBA" id="ARBA00022525"/>
    </source>
</evidence>
<keyword evidence="4 7" id="KW-0964">Secreted</keyword>
<evidence type="ECO:0000256" key="2">
    <source>
        <dbReference type="ARBA" id="ARBA00009034"/>
    </source>
</evidence>
<name>A0A8C5EV70_GOUWI</name>
<comment type="subunit">
    <text evidence="3">Heterodimer of a B chain and an A chain linked by two disulfide bonds.</text>
</comment>
<dbReference type="GO" id="GO:0001664">
    <property type="term" value="F:G protein-coupled receptor binding"/>
    <property type="evidence" value="ECO:0007669"/>
    <property type="project" value="TreeGrafter"/>
</dbReference>
<keyword evidence="5" id="KW-0372">Hormone</keyword>
<dbReference type="InterPro" id="IPR022353">
    <property type="entry name" value="Insulin_CS"/>
</dbReference>
<keyword evidence="8" id="KW-0732">Signal</keyword>
<evidence type="ECO:0000256" key="7">
    <source>
        <dbReference type="RuleBase" id="RU000406"/>
    </source>
</evidence>
<dbReference type="PANTHER" id="PTHR20968">
    <property type="entry name" value="ILGF DOMAIN-CONTAINING PROTEIN"/>
    <property type="match status" value="1"/>
</dbReference>
<dbReference type="PROSITE" id="PS51257">
    <property type="entry name" value="PROKAR_LIPOPROTEIN"/>
    <property type="match status" value="1"/>
</dbReference>
<dbReference type="PRINTS" id="PR00276">
    <property type="entry name" value="INSULINFAMLY"/>
</dbReference>
<reference evidence="10" key="2">
    <citation type="submission" date="2025-08" db="UniProtKB">
        <authorList>
            <consortium name="Ensembl"/>
        </authorList>
    </citation>
    <scope>IDENTIFICATION</scope>
</reference>
<dbReference type="PANTHER" id="PTHR20968:SF4">
    <property type="entry name" value="RELAXIN 3"/>
    <property type="match status" value="1"/>
</dbReference>
<dbReference type="GO" id="GO:0005179">
    <property type="term" value="F:hormone activity"/>
    <property type="evidence" value="ECO:0007669"/>
    <property type="project" value="UniProtKB-KW"/>
</dbReference>
<evidence type="ECO:0000259" key="9">
    <source>
        <dbReference type="SMART" id="SM00078"/>
    </source>
</evidence>
<dbReference type="AlphaFoldDB" id="A0A8C5EV70"/>
<evidence type="ECO:0000313" key="10">
    <source>
        <dbReference type="Ensembl" id="ENSGWIP00000026378.1"/>
    </source>
</evidence>
<dbReference type="InterPro" id="IPR036438">
    <property type="entry name" value="Insulin-like_sf"/>
</dbReference>
<feature type="chain" id="PRO_5034875917" description="Insulin-like domain-containing protein" evidence="8">
    <location>
        <begin position="24"/>
        <end position="180"/>
    </location>
</feature>
<reference evidence="10" key="3">
    <citation type="submission" date="2025-09" db="UniProtKB">
        <authorList>
            <consortium name="Ensembl"/>
        </authorList>
    </citation>
    <scope>IDENTIFICATION</scope>
</reference>
<evidence type="ECO:0000256" key="1">
    <source>
        <dbReference type="ARBA" id="ARBA00004613"/>
    </source>
</evidence>
<sequence>MLWRVTLAVAVVCAGSMCSCLKADLMSSLVLPRDYGVKLCGREFIRAVIFTCGGSRWRRSLDGGLEPHHWSSFTAESARHIWQRSEQLPDDLPPLNAAASSSSSSSLADLLALFGATGDTQQHVFIPTPMESQTIPVLPEEEESKGASDWPALKKRSFSLGVAGICCTQGCTKNDIGHLC</sequence>